<dbReference type="EMBL" id="JAXUIC010000011">
    <property type="protein sequence ID" value="KAK4565212.1"/>
    <property type="molecule type" value="Genomic_DNA"/>
</dbReference>
<dbReference type="GO" id="GO:0005874">
    <property type="term" value="C:microtubule"/>
    <property type="evidence" value="ECO:0007669"/>
    <property type="project" value="UniProtKB-KW"/>
</dbReference>
<comment type="caution">
    <text evidence="11">The sequence shown here is derived from an EMBL/GenBank/DDBJ whole genome shotgun (WGS) entry which is preliminary data.</text>
</comment>
<dbReference type="Pfam" id="PF00225">
    <property type="entry name" value="Kinesin"/>
    <property type="match status" value="1"/>
</dbReference>
<evidence type="ECO:0000256" key="2">
    <source>
        <dbReference type="ARBA" id="ARBA00022701"/>
    </source>
</evidence>
<keyword evidence="4 7" id="KW-0067">ATP-binding</keyword>
<evidence type="ECO:0000256" key="1">
    <source>
        <dbReference type="ARBA" id="ARBA00007310"/>
    </source>
</evidence>
<dbReference type="InterPro" id="IPR027417">
    <property type="entry name" value="P-loop_NTPase"/>
</dbReference>
<dbReference type="PROSITE" id="PS50067">
    <property type="entry name" value="KINESIN_MOTOR_2"/>
    <property type="match status" value="1"/>
</dbReference>
<dbReference type="PANTHER" id="PTHR47968">
    <property type="entry name" value="CENTROMERE PROTEIN E"/>
    <property type="match status" value="1"/>
</dbReference>
<dbReference type="GO" id="GO:0003777">
    <property type="term" value="F:microtubule motor activity"/>
    <property type="evidence" value="ECO:0007669"/>
    <property type="project" value="InterPro"/>
</dbReference>
<proteinExistence type="inferred from homology"/>
<organism evidence="11 12">
    <name type="scientific">Quercus rubra</name>
    <name type="common">Northern red oak</name>
    <name type="synonym">Quercus borealis</name>
    <dbReference type="NCBI Taxonomy" id="3512"/>
    <lineage>
        <taxon>Eukaryota</taxon>
        <taxon>Viridiplantae</taxon>
        <taxon>Streptophyta</taxon>
        <taxon>Embryophyta</taxon>
        <taxon>Tracheophyta</taxon>
        <taxon>Spermatophyta</taxon>
        <taxon>Magnoliopsida</taxon>
        <taxon>eudicotyledons</taxon>
        <taxon>Gunneridae</taxon>
        <taxon>Pentapetalae</taxon>
        <taxon>rosids</taxon>
        <taxon>fabids</taxon>
        <taxon>Fagales</taxon>
        <taxon>Fagaceae</taxon>
        <taxon>Quercus</taxon>
    </lineage>
</organism>
<protein>
    <recommendedName>
        <fullName evidence="7">Kinesin-like protein</fullName>
    </recommendedName>
</protein>
<dbReference type="PRINTS" id="PR00380">
    <property type="entry name" value="KINESINHEAVY"/>
</dbReference>
<dbReference type="InterPro" id="IPR001752">
    <property type="entry name" value="Kinesin_motor_dom"/>
</dbReference>
<evidence type="ECO:0000256" key="4">
    <source>
        <dbReference type="ARBA" id="ARBA00022840"/>
    </source>
</evidence>
<dbReference type="Pfam" id="PF11995">
    <property type="entry name" value="DUF3490"/>
    <property type="match status" value="1"/>
</dbReference>
<gene>
    <name evidence="11" type="ORF">RGQ29_007036</name>
</gene>
<dbReference type="SUPFAM" id="SSF52540">
    <property type="entry name" value="P-loop containing nucleoside triphosphate hydrolases"/>
    <property type="match status" value="1"/>
</dbReference>
<dbReference type="PROSITE" id="PS00411">
    <property type="entry name" value="KINESIN_MOTOR_1"/>
    <property type="match status" value="1"/>
</dbReference>
<dbReference type="GO" id="GO:0008017">
    <property type="term" value="F:microtubule binding"/>
    <property type="evidence" value="ECO:0007669"/>
    <property type="project" value="InterPro"/>
</dbReference>
<dbReference type="GO" id="GO:0007018">
    <property type="term" value="P:microtubule-based movement"/>
    <property type="evidence" value="ECO:0007669"/>
    <property type="project" value="InterPro"/>
</dbReference>
<dbReference type="GO" id="GO:0005524">
    <property type="term" value="F:ATP binding"/>
    <property type="evidence" value="ECO:0007669"/>
    <property type="project" value="UniProtKB-KW"/>
</dbReference>
<keyword evidence="2 7" id="KW-0493">Microtubule</keyword>
<keyword evidence="12" id="KW-1185">Reference proteome</keyword>
<dbReference type="InterPro" id="IPR027640">
    <property type="entry name" value="Kinesin-like_fam"/>
</dbReference>
<keyword evidence="5 7" id="KW-0505">Motor protein</keyword>
<dbReference type="InterPro" id="IPR019821">
    <property type="entry name" value="Kinesin_motor_CS"/>
</dbReference>
<dbReference type="Gene3D" id="3.40.850.10">
    <property type="entry name" value="Kinesin motor domain"/>
    <property type="match status" value="1"/>
</dbReference>
<evidence type="ECO:0000256" key="5">
    <source>
        <dbReference type="ARBA" id="ARBA00023175"/>
    </source>
</evidence>
<feature type="compositionally biased region" description="Polar residues" evidence="9">
    <location>
        <begin position="440"/>
        <end position="449"/>
    </location>
</feature>
<name>A0AAN7E8W9_QUERU</name>
<keyword evidence="3 7" id="KW-0547">Nucleotide-binding</keyword>
<feature type="coiled-coil region" evidence="8">
    <location>
        <begin position="179"/>
        <end position="206"/>
    </location>
</feature>
<comment type="similarity">
    <text evidence="1">Belongs to the TRAFAC class myosin-kinesin ATPase superfamily. Kinesin family. KIN-7 subfamily.</text>
</comment>
<feature type="coiled-coil region" evidence="8">
    <location>
        <begin position="376"/>
        <end position="403"/>
    </location>
</feature>
<evidence type="ECO:0000256" key="3">
    <source>
        <dbReference type="ARBA" id="ARBA00022741"/>
    </source>
</evidence>
<comment type="caution">
    <text evidence="6">Lacks conserved residue(s) required for the propagation of feature annotation.</text>
</comment>
<evidence type="ECO:0000259" key="10">
    <source>
        <dbReference type="PROSITE" id="PS50067"/>
    </source>
</evidence>
<evidence type="ECO:0000313" key="12">
    <source>
        <dbReference type="Proteomes" id="UP001324115"/>
    </source>
</evidence>
<sequence length="740" mass="83911">MGGRVEIGFKLKITCFDTIINYSLFQKFKLLGNEKFVGAAQRQVGETALNDKSSRSHQIITRYLDLRESSGCVRSFIASLNLVDLAGSERASQTNADGTRLKEGSHINRSLLTLTKVIRKLRSGHIPYRDSKLTRILQSSLGGNACTAIICTSESCFKNTLSFATSAKEVTNNCPSKHVVSDKVLLKDLQKEVARLEAKLQSPESSSSSYLKYACFLSIYLFGTSITINLFKLNMFPRDLVEYQLEEERKSRKGLDQCGPSCQVVRCLSFPYEDQSASGKAIPVTRPRNAVGRQAMVRQSVTSTDPSMHVHEIRKLEQRQRQLGEEANRALGRSQETGETIAKLLSEIKDMRAISFIPEEIFVGDKTNLMEEITQLKIQRSTIESLEKKLESVQESIDQLVSSFASSKEAPECKTQSKKKKFLPFAVSNNANMQNIIRSPCSPLSTSLPKNKDALPGSDTLPRPFQATPVKDKSPASQQSNSVNVKKMQRMFKNAAEENIRSIKAYVTELKERVLELETVAGTDGPNIIDQSPSKPWKLKFEDERRQIVMLWHLCHVSLVHRTQFFLLFKGDPADEIYMEVEHRRLTWLEQHFAELGKCNSSNSILFHNNIDLDQPMIHTSRLYHVNTINFSLSRLLSKEREYLSKRMNSKLTADEIESLYSKWEIPSGGKQRRLQLVNKLWTNPYDMEHIKESAEIVAKLVGFCESGEQSKEMFELSFANPSDKKSWMGWNLISNLLYL</sequence>
<dbReference type="Proteomes" id="UP001324115">
    <property type="component" value="Unassembled WGS sequence"/>
</dbReference>
<dbReference type="InterPro" id="IPR036961">
    <property type="entry name" value="Kinesin_motor_dom_sf"/>
</dbReference>
<evidence type="ECO:0000313" key="11">
    <source>
        <dbReference type="EMBL" id="KAK4565212.1"/>
    </source>
</evidence>
<feature type="domain" description="Kinesin motor" evidence="10">
    <location>
        <begin position="38"/>
        <end position="177"/>
    </location>
</feature>
<evidence type="ECO:0000256" key="6">
    <source>
        <dbReference type="PROSITE-ProRule" id="PRU00283"/>
    </source>
</evidence>
<evidence type="ECO:0000256" key="7">
    <source>
        <dbReference type="RuleBase" id="RU000394"/>
    </source>
</evidence>
<feature type="region of interest" description="Disordered" evidence="9">
    <location>
        <begin position="440"/>
        <end position="483"/>
    </location>
</feature>
<dbReference type="InterPro" id="IPR021881">
    <property type="entry name" value="NACK_C"/>
</dbReference>
<dbReference type="AlphaFoldDB" id="A0AAN7E8W9"/>
<accession>A0AAN7E8W9</accession>
<keyword evidence="8" id="KW-0175">Coiled coil</keyword>
<evidence type="ECO:0000256" key="8">
    <source>
        <dbReference type="SAM" id="Coils"/>
    </source>
</evidence>
<dbReference type="PANTHER" id="PTHR47968:SF39">
    <property type="entry name" value="KINESIN-LIKE PROTEIN KIN-7B"/>
    <property type="match status" value="1"/>
</dbReference>
<reference evidence="11 12" key="1">
    <citation type="journal article" date="2023" name="G3 (Bethesda)">
        <title>A haplotype-resolved chromosome-scale genome for Quercus rubra L. provides insights into the genetics of adaptive traits for red oak species.</title>
        <authorList>
            <person name="Kapoor B."/>
            <person name="Jenkins J."/>
            <person name="Schmutz J."/>
            <person name="Zhebentyayeva T."/>
            <person name="Kuelheim C."/>
            <person name="Coggeshall M."/>
            <person name="Heim C."/>
            <person name="Lasky J.R."/>
            <person name="Leites L."/>
            <person name="Islam-Faridi N."/>
            <person name="Romero-Severson J."/>
            <person name="DeLeo V.L."/>
            <person name="Lucas S.M."/>
            <person name="Lazic D."/>
            <person name="Gailing O."/>
            <person name="Carlson J."/>
            <person name="Staton M."/>
        </authorList>
    </citation>
    <scope>NUCLEOTIDE SEQUENCE [LARGE SCALE GENOMIC DNA]</scope>
    <source>
        <strain evidence="11">Pseudo-F2</strain>
    </source>
</reference>
<dbReference type="SMART" id="SM00129">
    <property type="entry name" value="KISc"/>
    <property type="match status" value="1"/>
</dbReference>
<evidence type="ECO:0000256" key="9">
    <source>
        <dbReference type="SAM" id="MobiDB-lite"/>
    </source>
</evidence>